<dbReference type="InterPro" id="IPR039702">
    <property type="entry name" value="FPS1-like"/>
</dbReference>
<dbReference type="AlphaFoldDB" id="A0A8H8A0H1"/>
<keyword evidence="4" id="KW-0460">Magnesium</keyword>
<keyword evidence="6" id="KW-1185">Reference proteome</keyword>
<dbReference type="PANTHER" id="PTHR11525">
    <property type="entry name" value="FARNESYL-PYROPHOSPHATE SYNTHETASE"/>
    <property type="match status" value="1"/>
</dbReference>
<accession>A0A8H8A0H1</accession>
<keyword evidence="2" id="KW-0808">Transferase</keyword>
<evidence type="ECO:0000313" key="5">
    <source>
        <dbReference type="EMBL" id="KAG5462587.1"/>
    </source>
</evidence>
<evidence type="ECO:0000256" key="3">
    <source>
        <dbReference type="ARBA" id="ARBA00022723"/>
    </source>
</evidence>
<dbReference type="EMBL" id="JAEFCI010001937">
    <property type="protein sequence ID" value="KAG5462587.1"/>
    <property type="molecule type" value="Genomic_DNA"/>
</dbReference>
<dbReference type="InterPro" id="IPR000092">
    <property type="entry name" value="Polyprenyl_synt"/>
</dbReference>
<evidence type="ECO:0000256" key="2">
    <source>
        <dbReference type="ARBA" id="ARBA00022679"/>
    </source>
</evidence>
<evidence type="ECO:0000313" key="6">
    <source>
        <dbReference type="Proteomes" id="UP000673691"/>
    </source>
</evidence>
<protein>
    <submittedName>
        <fullName evidence="5">Farnesyl pyrophosphate synthase</fullName>
    </submittedName>
</protein>
<dbReference type="InterPro" id="IPR008949">
    <property type="entry name" value="Isoprenoid_synthase_dom_sf"/>
</dbReference>
<evidence type="ECO:0000256" key="1">
    <source>
        <dbReference type="ARBA" id="ARBA00001946"/>
    </source>
</evidence>
<dbReference type="Proteomes" id="UP000673691">
    <property type="component" value="Unassembled WGS sequence"/>
</dbReference>
<dbReference type="PANTHER" id="PTHR11525:SF0">
    <property type="entry name" value="FARNESYL PYROPHOSPHATE SYNTHASE"/>
    <property type="match status" value="1"/>
</dbReference>
<dbReference type="SUPFAM" id="SSF48576">
    <property type="entry name" value="Terpenoid synthases"/>
    <property type="match status" value="1"/>
</dbReference>
<dbReference type="GO" id="GO:0005737">
    <property type="term" value="C:cytoplasm"/>
    <property type="evidence" value="ECO:0007669"/>
    <property type="project" value="TreeGrafter"/>
</dbReference>
<comment type="cofactor">
    <cofactor evidence="1">
        <name>Mg(2+)</name>
        <dbReference type="ChEBI" id="CHEBI:18420"/>
    </cofactor>
</comment>
<dbReference type="GO" id="GO:0046872">
    <property type="term" value="F:metal ion binding"/>
    <property type="evidence" value="ECO:0007669"/>
    <property type="project" value="UniProtKB-KW"/>
</dbReference>
<dbReference type="Gene3D" id="1.10.600.10">
    <property type="entry name" value="Farnesyl Diphosphate Synthase"/>
    <property type="match status" value="1"/>
</dbReference>
<name>A0A8H8A0H1_9FUNG</name>
<dbReference type="GO" id="GO:0045337">
    <property type="term" value="P:farnesyl diphosphate biosynthetic process"/>
    <property type="evidence" value="ECO:0007669"/>
    <property type="project" value="TreeGrafter"/>
</dbReference>
<dbReference type="PROSITE" id="PS00723">
    <property type="entry name" value="POLYPRENYL_SYNTHASE_1"/>
    <property type="match status" value="1"/>
</dbReference>
<reference evidence="5 6" key="1">
    <citation type="journal article" name="Sci. Rep.">
        <title>Genome-scale phylogenetic analyses confirm Olpidium as the closest living zoosporic fungus to the non-flagellated, terrestrial fungi.</title>
        <authorList>
            <person name="Chang Y."/>
            <person name="Rochon D."/>
            <person name="Sekimoto S."/>
            <person name="Wang Y."/>
            <person name="Chovatia M."/>
            <person name="Sandor L."/>
            <person name="Salamov A."/>
            <person name="Grigoriev I.V."/>
            <person name="Stajich J.E."/>
            <person name="Spatafora J.W."/>
        </authorList>
    </citation>
    <scope>NUCLEOTIDE SEQUENCE [LARGE SCALE GENOMIC DNA]</scope>
    <source>
        <strain evidence="5">S191</strain>
    </source>
</reference>
<proteinExistence type="predicted"/>
<gene>
    <name evidence="5" type="ORF">BJ554DRAFT_4530</name>
</gene>
<dbReference type="OrthoDB" id="10257492at2759"/>
<comment type="caution">
    <text evidence="5">The sequence shown here is derived from an EMBL/GenBank/DDBJ whole genome shotgun (WGS) entry which is preliminary data.</text>
</comment>
<sequence>MTAGTDDFVSFFDVLAEEVLREVQQYNLPKEAACWLRKVRNGPPRQARRLPRHPGRKMNRGLAVVDTLRILKRGAELSNEEYEKACILGWCVEWTDGLPLPDRFLSASSNLRQLQSFFLVADDIMDDSKTRRGQPCWFRVPDVGLVAVNDAFILESCVYRILRNHFRKEAYYADLLDMLHEVGARAARICGAEARLSGKFRVTFRTELGQLVDLITAPENNVDLSRFSVEK</sequence>
<dbReference type="GO" id="GO:0004161">
    <property type="term" value="F:dimethylallyltranstransferase activity"/>
    <property type="evidence" value="ECO:0007669"/>
    <property type="project" value="TreeGrafter"/>
</dbReference>
<organism evidence="5 6">
    <name type="scientific">Olpidium bornovanus</name>
    <dbReference type="NCBI Taxonomy" id="278681"/>
    <lineage>
        <taxon>Eukaryota</taxon>
        <taxon>Fungi</taxon>
        <taxon>Fungi incertae sedis</taxon>
        <taxon>Olpidiomycota</taxon>
        <taxon>Olpidiomycotina</taxon>
        <taxon>Olpidiomycetes</taxon>
        <taxon>Olpidiales</taxon>
        <taxon>Olpidiaceae</taxon>
        <taxon>Olpidium</taxon>
    </lineage>
</organism>
<dbReference type="Pfam" id="PF00348">
    <property type="entry name" value="polyprenyl_synt"/>
    <property type="match status" value="1"/>
</dbReference>
<evidence type="ECO:0000256" key="4">
    <source>
        <dbReference type="ARBA" id="ARBA00022842"/>
    </source>
</evidence>
<dbReference type="InterPro" id="IPR033749">
    <property type="entry name" value="Polyprenyl_synt_CS"/>
</dbReference>
<dbReference type="GO" id="GO:0004337">
    <property type="term" value="F:(2E,6E)-farnesyl diphosphate synthase activity"/>
    <property type="evidence" value="ECO:0007669"/>
    <property type="project" value="TreeGrafter"/>
</dbReference>
<keyword evidence="3" id="KW-0479">Metal-binding</keyword>